<accession>A0A0F9F6K8</accession>
<reference evidence="3" key="1">
    <citation type="journal article" date="2015" name="Nature">
        <title>Complex archaea that bridge the gap between prokaryotes and eukaryotes.</title>
        <authorList>
            <person name="Spang A."/>
            <person name="Saw J.H."/>
            <person name="Jorgensen S.L."/>
            <person name="Zaremba-Niedzwiedzka K."/>
            <person name="Martijn J."/>
            <person name="Lind A.E."/>
            <person name="van Eijk R."/>
            <person name="Schleper C."/>
            <person name="Guy L."/>
            <person name="Ettema T.J."/>
        </authorList>
    </citation>
    <scope>NUCLEOTIDE SEQUENCE</scope>
</reference>
<organism evidence="3">
    <name type="scientific">marine sediment metagenome</name>
    <dbReference type="NCBI Taxonomy" id="412755"/>
    <lineage>
        <taxon>unclassified sequences</taxon>
        <taxon>metagenomes</taxon>
        <taxon>ecological metagenomes</taxon>
    </lineage>
</organism>
<dbReference type="Pfam" id="PF07589">
    <property type="entry name" value="PEP-CTERM"/>
    <property type="match status" value="1"/>
</dbReference>
<keyword evidence="1" id="KW-0472">Membrane</keyword>
<proteinExistence type="predicted"/>
<sequence>MKTRSILVVAMAASAVCSSQAMALIQYNDGGTYDITTTSNDDVWVDWQKPAMGTTVNVQNGGAVTSPYKMQAFEDSVVNVYGGSISNYLAYGSSRLSISDGSAGYLDTYDSSQVLLTGGSAGSIDAYDNSQITLAGGSLTGELWAFDYSAVDVSMGHLMTIVLYDSSQMLFTGGSVQYHILVSGGQASVSGGTIIGDFHVSGGQATWSGGLVGGNLAAAGNGVLTIEGSSFAVDGTPIGYGSLYSMLGGGWTNEPHRQLTRTLLNGDPIDSNFFIGQNASIVLVPEPATLALLAIGGIALVRRKRHTST</sequence>
<evidence type="ECO:0000256" key="1">
    <source>
        <dbReference type="SAM" id="Phobius"/>
    </source>
</evidence>
<evidence type="ECO:0000259" key="2">
    <source>
        <dbReference type="Pfam" id="PF07589"/>
    </source>
</evidence>
<comment type="caution">
    <text evidence="3">The sequence shown here is derived from an EMBL/GenBank/DDBJ whole genome shotgun (WGS) entry which is preliminary data.</text>
</comment>
<keyword evidence="1" id="KW-1133">Transmembrane helix</keyword>
<feature type="transmembrane region" description="Helical" evidence="1">
    <location>
        <begin position="281"/>
        <end position="301"/>
    </location>
</feature>
<dbReference type="AlphaFoldDB" id="A0A0F9F6K8"/>
<evidence type="ECO:0000313" key="3">
    <source>
        <dbReference type="EMBL" id="KKL52860.1"/>
    </source>
</evidence>
<dbReference type="NCBIfam" id="TIGR02595">
    <property type="entry name" value="PEP_CTERM"/>
    <property type="match status" value="1"/>
</dbReference>
<dbReference type="InterPro" id="IPR013424">
    <property type="entry name" value="Ice-binding_C"/>
</dbReference>
<gene>
    <name evidence="3" type="ORF">LCGC14_2281230</name>
</gene>
<protein>
    <recommendedName>
        <fullName evidence="2">Ice-binding protein C-terminal domain-containing protein</fullName>
    </recommendedName>
</protein>
<dbReference type="EMBL" id="LAZR01031743">
    <property type="protein sequence ID" value="KKL52860.1"/>
    <property type="molecule type" value="Genomic_DNA"/>
</dbReference>
<keyword evidence="1" id="KW-0812">Transmembrane</keyword>
<name>A0A0F9F6K8_9ZZZZ</name>
<feature type="domain" description="Ice-binding protein C-terminal" evidence="2">
    <location>
        <begin position="284"/>
        <end position="305"/>
    </location>
</feature>